<dbReference type="GO" id="GO:0003677">
    <property type="term" value="F:DNA binding"/>
    <property type="evidence" value="ECO:0007669"/>
    <property type="project" value="TreeGrafter"/>
</dbReference>
<keyword evidence="4" id="KW-0949">S-adenosyl-L-methionine</keyword>
<sequence>MKHRAVCSECDWTGEPKLMNGAARDADEHRDETGHAAKIERAAATDGGRVQERDGVDQPTAVDLFCGAGGASCGIHAAGFDVVAGVDKNAVALDTHAENLPGYTVRHDLTDVDPSILPERARSPAYLHGSPPCKGFSTANDGRDIDDERNSLVFRFTDWLAALRPRVATMENVTGMTNITTHFMDRVEAAFREAGYAVRWRTLNAADYGVPQTRRRVITIGVREDLPAPSRWFPAPTHAETPTTTLDGGELAEWVTVEEAISDLGRPVGDHRPQGENNGTSAARWRGRDEPSHTLKTGGTHVTRPDGGFQITDQVNEPHQKAGRRPMVESDEPANAIRAGTAPLKVPNHEAMNSNRQRLAQIEPGTAPSAAMSRVAADEPSNTLVAGKAAPPAHYRTIPNHNPREATEYEAHDYESDAPATTITGARLTERGHHESQFEGARRLTVRECARLQSFPDWFVFTGTKTSQYAQVGNAVPPRLQYHVAGHLRDEVLRY</sequence>
<dbReference type="PROSITE" id="PS51679">
    <property type="entry name" value="SAM_MT_C5"/>
    <property type="match status" value="1"/>
</dbReference>
<dbReference type="SUPFAM" id="SSF53335">
    <property type="entry name" value="S-adenosyl-L-methionine-dependent methyltransferases"/>
    <property type="match status" value="1"/>
</dbReference>
<evidence type="ECO:0000256" key="2">
    <source>
        <dbReference type="ARBA" id="ARBA00022603"/>
    </source>
</evidence>
<dbReference type="InterPro" id="IPR029063">
    <property type="entry name" value="SAM-dependent_MTases_sf"/>
</dbReference>
<dbReference type="GO" id="GO:0044027">
    <property type="term" value="P:negative regulation of gene expression via chromosomal CpG island methylation"/>
    <property type="evidence" value="ECO:0007669"/>
    <property type="project" value="TreeGrafter"/>
</dbReference>
<dbReference type="RefSeq" id="WP_143103895.1">
    <property type="nucleotide sequence ID" value="NZ_FOYN01000005.1"/>
</dbReference>
<feature type="region of interest" description="Disordered" evidence="6">
    <location>
        <begin position="265"/>
        <end position="312"/>
    </location>
</feature>
<dbReference type="PANTHER" id="PTHR10629:SF52">
    <property type="entry name" value="DNA (CYTOSINE-5)-METHYLTRANSFERASE 1"/>
    <property type="match status" value="1"/>
</dbReference>
<dbReference type="InterPro" id="IPR001525">
    <property type="entry name" value="C5_MeTfrase"/>
</dbReference>
<organism evidence="7 8">
    <name type="scientific">Halorubrum sodomense</name>
    <dbReference type="NCBI Taxonomy" id="35743"/>
    <lineage>
        <taxon>Archaea</taxon>
        <taxon>Methanobacteriati</taxon>
        <taxon>Methanobacteriota</taxon>
        <taxon>Stenosarchaea group</taxon>
        <taxon>Halobacteria</taxon>
        <taxon>Halobacteriales</taxon>
        <taxon>Haloferacaceae</taxon>
        <taxon>Halorubrum</taxon>
    </lineage>
</organism>
<dbReference type="EMBL" id="FOYN01000005">
    <property type="protein sequence ID" value="SFR59432.1"/>
    <property type="molecule type" value="Genomic_DNA"/>
</dbReference>
<dbReference type="NCBIfam" id="TIGR00675">
    <property type="entry name" value="dcm"/>
    <property type="match status" value="1"/>
</dbReference>
<dbReference type="PRINTS" id="PR00105">
    <property type="entry name" value="C5METTRFRASE"/>
</dbReference>
<dbReference type="GO" id="GO:0003886">
    <property type="term" value="F:DNA (cytosine-5-)-methyltransferase activity"/>
    <property type="evidence" value="ECO:0007669"/>
    <property type="project" value="UniProtKB-EC"/>
</dbReference>
<comment type="similarity">
    <text evidence="5">Belongs to the class I-like SAM-binding methyltransferase superfamily. C5-methyltransferase family.</text>
</comment>
<dbReference type="AlphaFoldDB" id="A0A1I6HY69"/>
<dbReference type="Pfam" id="PF00145">
    <property type="entry name" value="DNA_methylase"/>
    <property type="match status" value="1"/>
</dbReference>
<feature type="region of interest" description="Disordered" evidence="6">
    <location>
        <begin position="122"/>
        <end position="142"/>
    </location>
</feature>
<reference evidence="8" key="1">
    <citation type="submission" date="2016-10" db="EMBL/GenBank/DDBJ databases">
        <authorList>
            <person name="Varghese N."/>
            <person name="Submissions S."/>
        </authorList>
    </citation>
    <scope>NUCLEOTIDE SEQUENCE [LARGE SCALE GENOMIC DNA]</scope>
    <source>
        <strain evidence="8">RD 26</strain>
    </source>
</reference>
<dbReference type="EC" id="2.1.1.37" evidence="1"/>
<dbReference type="GO" id="GO:0032259">
    <property type="term" value="P:methylation"/>
    <property type="evidence" value="ECO:0007669"/>
    <property type="project" value="UniProtKB-KW"/>
</dbReference>
<evidence type="ECO:0000256" key="3">
    <source>
        <dbReference type="ARBA" id="ARBA00022679"/>
    </source>
</evidence>
<accession>A0A1I6HY69</accession>
<evidence type="ECO:0000256" key="4">
    <source>
        <dbReference type="ARBA" id="ARBA00022691"/>
    </source>
</evidence>
<evidence type="ECO:0000313" key="7">
    <source>
        <dbReference type="EMBL" id="SFR59432.1"/>
    </source>
</evidence>
<evidence type="ECO:0000256" key="6">
    <source>
        <dbReference type="SAM" id="MobiDB-lite"/>
    </source>
</evidence>
<dbReference type="PANTHER" id="PTHR10629">
    <property type="entry name" value="CYTOSINE-SPECIFIC METHYLTRANSFERASE"/>
    <property type="match status" value="1"/>
</dbReference>
<keyword evidence="8" id="KW-1185">Reference proteome</keyword>
<keyword evidence="2 7" id="KW-0489">Methyltransferase</keyword>
<evidence type="ECO:0000256" key="5">
    <source>
        <dbReference type="RuleBase" id="RU000416"/>
    </source>
</evidence>
<keyword evidence="3" id="KW-0808">Transferase</keyword>
<evidence type="ECO:0000256" key="1">
    <source>
        <dbReference type="ARBA" id="ARBA00011975"/>
    </source>
</evidence>
<dbReference type="InterPro" id="IPR050390">
    <property type="entry name" value="C5-Methyltransferase"/>
</dbReference>
<gene>
    <name evidence="7" type="ORF">SAMN04487937_2975</name>
</gene>
<proteinExistence type="inferred from homology"/>
<dbReference type="Proteomes" id="UP000198932">
    <property type="component" value="Unassembled WGS sequence"/>
</dbReference>
<feature type="region of interest" description="Disordered" evidence="6">
    <location>
        <begin position="365"/>
        <end position="387"/>
    </location>
</feature>
<dbReference type="STRING" id="35743.SAMN04487937_2975"/>
<name>A0A1I6HY69_HALSD</name>
<protein>
    <recommendedName>
        <fullName evidence="1">DNA (cytosine-5-)-methyltransferase</fullName>
        <ecNumber evidence="1">2.1.1.37</ecNumber>
    </recommendedName>
</protein>
<dbReference type="Gene3D" id="3.90.120.10">
    <property type="entry name" value="DNA Methylase, subunit A, domain 2"/>
    <property type="match status" value="1"/>
</dbReference>
<evidence type="ECO:0000313" key="8">
    <source>
        <dbReference type="Proteomes" id="UP000198932"/>
    </source>
</evidence>
<dbReference type="Gene3D" id="3.40.50.150">
    <property type="entry name" value="Vaccinia Virus protein VP39"/>
    <property type="match status" value="1"/>
</dbReference>